<evidence type="ECO:0000313" key="2">
    <source>
        <dbReference type="EMBL" id="RHZ65764.1"/>
    </source>
</evidence>
<evidence type="ECO:0000313" key="3">
    <source>
        <dbReference type="Proteomes" id="UP000266861"/>
    </source>
</evidence>
<sequence length="454" mass="53537">MTNRLDYLDYVREGEAHATDDYNRITDKRPSKIKLFFESQKTTANLSNRRIMKRITRGISQDTVENKINTLIRGLQDVFYIRTDTRMPSFCGETKTLWNNWSSTDQIVKNVNELKRKLSKKISPFYQCLYSDINKIPVQELTRKDPLASSYKVTNDSNKANNFILEIVEDICKEFVLNFFDNNIYNMLSNKLIHDRTWKESEKKILHVVEEVLNTLKDIWINLAFTSEMGPINLHTLERQSIANTNRRGDSLTGRYLDITFVIKYLDVFFELMYKDQFRIVEVQIAGDTLHLNILIRDKANVHRYYHIQLAKIPVQFLDENVLVTEIAELRKENAELKQIIEENAKREAENINLKVELEKNKKDITKLSAENSELKARIIKLEQIWQKKKLIKIANSKPNDVVNRDRLKRCICQDNGIFLLEVWYDEKSEIVIPERIQKIKSFVNQASKFFDLQ</sequence>
<comment type="caution">
    <text evidence="2">The sequence shown here is derived from an EMBL/GenBank/DDBJ whole genome shotgun (WGS) entry which is preliminary data.</text>
</comment>
<organism evidence="2 3">
    <name type="scientific">Diversispora epigaea</name>
    <dbReference type="NCBI Taxonomy" id="1348612"/>
    <lineage>
        <taxon>Eukaryota</taxon>
        <taxon>Fungi</taxon>
        <taxon>Fungi incertae sedis</taxon>
        <taxon>Mucoromycota</taxon>
        <taxon>Glomeromycotina</taxon>
        <taxon>Glomeromycetes</taxon>
        <taxon>Diversisporales</taxon>
        <taxon>Diversisporaceae</taxon>
        <taxon>Diversispora</taxon>
    </lineage>
</organism>
<dbReference type="EMBL" id="PQFF01000285">
    <property type="protein sequence ID" value="RHZ65764.1"/>
    <property type="molecule type" value="Genomic_DNA"/>
</dbReference>
<keyword evidence="3" id="KW-1185">Reference proteome</keyword>
<reference evidence="2 3" key="1">
    <citation type="submission" date="2018-08" db="EMBL/GenBank/DDBJ databases">
        <title>Genome and evolution of the arbuscular mycorrhizal fungus Diversispora epigaea (formerly Glomus versiforme) and its bacterial endosymbionts.</title>
        <authorList>
            <person name="Sun X."/>
            <person name="Fei Z."/>
            <person name="Harrison M."/>
        </authorList>
    </citation>
    <scope>NUCLEOTIDE SEQUENCE [LARGE SCALE GENOMIC DNA]</scope>
    <source>
        <strain evidence="2 3">IT104</strain>
    </source>
</reference>
<proteinExistence type="predicted"/>
<gene>
    <name evidence="2" type="ORF">Glove_311g20</name>
</gene>
<feature type="coiled-coil region" evidence="1">
    <location>
        <begin position="320"/>
        <end position="385"/>
    </location>
</feature>
<protein>
    <submittedName>
        <fullName evidence="2">Uncharacterized protein</fullName>
    </submittedName>
</protein>
<dbReference type="AlphaFoldDB" id="A0A397HX34"/>
<name>A0A397HX34_9GLOM</name>
<keyword evidence="1" id="KW-0175">Coiled coil</keyword>
<evidence type="ECO:0000256" key="1">
    <source>
        <dbReference type="SAM" id="Coils"/>
    </source>
</evidence>
<accession>A0A397HX34</accession>
<dbReference type="Proteomes" id="UP000266861">
    <property type="component" value="Unassembled WGS sequence"/>
</dbReference>